<gene>
    <name evidence="2" type="ORF">EG328_001278</name>
</gene>
<dbReference type="Proteomes" id="UP000447873">
    <property type="component" value="Unassembled WGS sequence"/>
</dbReference>
<name>A0A8H3ZC16_VENIN</name>
<feature type="compositionally biased region" description="Polar residues" evidence="1">
    <location>
        <begin position="197"/>
        <end position="206"/>
    </location>
</feature>
<organism evidence="2 3">
    <name type="scientific">Venturia inaequalis</name>
    <name type="common">Apple scab fungus</name>
    <dbReference type="NCBI Taxonomy" id="5025"/>
    <lineage>
        <taxon>Eukaryota</taxon>
        <taxon>Fungi</taxon>
        <taxon>Dikarya</taxon>
        <taxon>Ascomycota</taxon>
        <taxon>Pezizomycotina</taxon>
        <taxon>Dothideomycetes</taxon>
        <taxon>Pleosporomycetidae</taxon>
        <taxon>Venturiales</taxon>
        <taxon>Venturiaceae</taxon>
        <taxon>Venturia</taxon>
    </lineage>
</organism>
<feature type="compositionally biased region" description="Polar residues" evidence="1">
    <location>
        <begin position="1"/>
        <end position="24"/>
    </location>
</feature>
<feature type="region of interest" description="Disordered" evidence="1">
    <location>
        <begin position="240"/>
        <end position="268"/>
    </location>
</feature>
<dbReference type="EMBL" id="WNWS01000013">
    <property type="protein sequence ID" value="KAE9987852.1"/>
    <property type="molecule type" value="Genomic_DNA"/>
</dbReference>
<evidence type="ECO:0000313" key="2">
    <source>
        <dbReference type="EMBL" id="KAE9987852.1"/>
    </source>
</evidence>
<reference evidence="2 3" key="1">
    <citation type="submission" date="2018-12" db="EMBL/GenBank/DDBJ databases">
        <title>Venturia inaequalis Genome Resource.</title>
        <authorList>
            <person name="Lichtner F.J."/>
        </authorList>
    </citation>
    <scope>NUCLEOTIDE SEQUENCE [LARGE SCALE GENOMIC DNA]</scope>
    <source>
        <strain evidence="2 3">120213</strain>
    </source>
</reference>
<feature type="region of interest" description="Disordered" evidence="1">
    <location>
        <begin position="173"/>
        <end position="218"/>
    </location>
</feature>
<sequence length="268" mass="30088">MSAKSATATTGPSNPLHTFSANKLSSKETTDLEKAQKESDAAYAEYKKLKDTYTEAQKDGTSKEKVDEMRERMYGLEEEARAKEQIADLIYERQRKADEEWDINDEYAKTAMPCLKKLIVQVLDKKDMTTTMSTSAEKTSTADKLSKFFVKKNIATPASPTALSGGAFLNGKEVVPRSNNEPLPAPPQHTGVYLSSAPRQSQQTVAESGLEVAERQSPIYPAVSQAELEALRQEHTRIQDERQRLSRMQALDEEERRVRQRIEQISTP</sequence>
<evidence type="ECO:0000313" key="3">
    <source>
        <dbReference type="Proteomes" id="UP000447873"/>
    </source>
</evidence>
<comment type="caution">
    <text evidence="2">The sequence shown here is derived from an EMBL/GenBank/DDBJ whole genome shotgun (WGS) entry which is preliminary data.</text>
</comment>
<protein>
    <submittedName>
        <fullName evidence="2">Uncharacterized protein</fullName>
    </submittedName>
</protein>
<dbReference type="AlphaFoldDB" id="A0A8H3ZC16"/>
<feature type="region of interest" description="Disordered" evidence="1">
    <location>
        <begin position="1"/>
        <end position="41"/>
    </location>
</feature>
<accession>A0A8H3ZC16</accession>
<proteinExistence type="predicted"/>
<evidence type="ECO:0000256" key="1">
    <source>
        <dbReference type="SAM" id="MobiDB-lite"/>
    </source>
</evidence>
<feature type="compositionally biased region" description="Basic and acidic residues" evidence="1">
    <location>
        <begin position="25"/>
        <end position="41"/>
    </location>
</feature>